<evidence type="ECO:0000313" key="2">
    <source>
        <dbReference type="EMBL" id="KAB1225772.1"/>
    </source>
</evidence>
<reference evidence="2 3" key="1">
    <citation type="journal article" date="2019" name="Plant Biotechnol. J.">
        <title>The red bayberry genome and genetic basis of sex determination.</title>
        <authorList>
            <person name="Jia H.M."/>
            <person name="Jia H.J."/>
            <person name="Cai Q.L."/>
            <person name="Wang Y."/>
            <person name="Zhao H.B."/>
            <person name="Yang W.F."/>
            <person name="Wang G.Y."/>
            <person name="Li Y.H."/>
            <person name="Zhan D.L."/>
            <person name="Shen Y.T."/>
            <person name="Niu Q.F."/>
            <person name="Chang L."/>
            <person name="Qiu J."/>
            <person name="Zhao L."/>
            <person name="Xie H.B."/>
            <person name="Fu W.Y."/>
            <person name="Jin J."/>
            <person name="Li X.W."/>
            <person name="Jiao Y."/>
            <person name="Zhou C.C."/>
            <person name="Tu T."/>
            <person name="Chai C.Y."/>
            <person name="Gao J.L."/>
            <person name="Fan L.J."/>
            <person name="van de Weg E."/>
            <person name="Wang J.Y."/>
            <person name="Gao Z.S."/>
        </authorList>
    </citation>
    <scope>NUCLEOTIDE SEQUENCE [LARGE SCALE GENOMIC DNA]</scope>
    <source>
        <tissue evidence="2">Leaves</tissue>
    </source>
</reference>
<evidence type="ECO:0000313" key="3">
    <source>
        <dbReference type="Proteomes" id="UP000516437"/>
    </source>
</evidence>
<feature type="compositionally biased region" description="Basic and acidic residues" evidence="1">
    <location>
        <begin position="135"/>
        <end position="147"/>
    </location>
</feature>
<dbReference type="PANTHER" id="PTHR31659:SF0">
    <property type="entry name" value="EMB|CAB61945.1"/>
    <property type="match status" value="1"/>
</dbReference>
<comment type="caution">
    <text evidence="2">The sequence shown here is derived from an EMBL/GenBank/DDBJ whole genome shotgun (WGS) entry which is preliminary data.</text>
</comment>
<gene>
    <name evidence="2" type="ORF">CJ030_MR1G005297</name>
</gene>
<proteinExistence type="predicted"/>
<dbReference type="AlphaFoldDB" id="A0A6A1WKG9"/>
<feature type="region of interest" description="Disordered" evidence="1">
    <location>
        <begin position="116"/>
        <end position="153"/>
    </location>
</feature>
<keyword evidence="3" id="KW-1185">Reference proteome</keyword>
<sequence length="560" mass="63047">MTSQPRSRLSSCHRHPTEPVTGFCASCLCERLASVDPDTRHEIPPTTENAAVLRRSKSFSAGGSSSAAASEPPRRKSCDVRVRGTLWDLFNLDDERKGVNRRFEVELGVLGFELREEDENENEKENEINGGGEIRASEEALADESKEQGNGIVEEGMEFKTMKEFIDLEWRSKKSGGRDFKDIAGSFWDAASVFSKKLRKWRQKQKEKKHSTNNGGCFVEGEKPTVRRWRETQSEIGEYGLGRRSCDTDPRLSIDVARYSFDEPRASWDGYLIGKAYPRLTPMLSVGQRKNLVKEEEERSPGGSLQTKNYYSETMSLQRRRRSFDRSNSHWKGGVAEFEDLKVVPNANAKVSPASTELFYGAKLLIARGDDSKDRNLKCSKDDDLESVESVSRVAAAPVAGGTNQKGPKKLNKWHKVRSIFGLIQKRRESKSGNEEEKFVGTNVVDRPFGESWQNLSRVANGEANGSVSQKLIRSYSVSCRNSCKVAGLFSNTGGPETKGNDLRRRQEVMLQHHRSVRYSPNNLDNGLLRFYLTPLRSYRRSKSGKSKLRNSHSLGRGVL</sequence>
<dbReference type="OrthoDB" id="758624at2759"/>
<name>A0A6A1WKG9_9ROSI</name>
<dbReference type="Pfam" id="PF05340">
    <property type="entry name" value="DUF740"/>
    <property type="match status" value="2"/>
</dbReference>
<feature type="compositionally biased region" description="Low complexity" evidence="1">
    <location>
        <begin position="58"/>
        <end position="71"/>
    </location>
</feature>
<dbReference type="Proteomes" id="UP000516437">
    <property type="component" value="Chromosome 1"/>
</dbReference>
<feature type="region of interest" description="Disordered" evidence="1">
    <location>
        <begin position="36"/>
        <end position="76"/>
    </location>
</feature>
<dbReference type="InterPro" id="IPR008004">
    <property type="entry name" value="OCTOPUS-like"/>
</dbReference>
<dbReference type="EMBL" id="RXIC02000019">
    <property type="protein sequence ID" value="KAB1225772.1"/>
    <property type="molecule type" value="Genomic_DNA"/>
</dbReference>
<organism evidence="2 3">
    <name type="scientific">Morella rubra</name>
    <name type="common">Chinese bayberry</name>
    <dbReference type="NCBI Taxonomy" id="262757"/>
    <lineage>
        <taxon>Eukaryota</taxon>
        <taxon>Viridiplantae</taxon>
        <taxon>Streptophyta</taxon>
        <taxon>Embryophyta</taxon>
        <taxon>Tracheophyta</taxon>
        <taxon>Spermatophyta</taxon>
        <taxon>Magnoliopsida</taxon>
        <taxon>eudicotyledons</taxon>
        <taxon>Gunneridae</taxon>
        <taxon>Pentapetalae</taxon>
        <taxon>rosids</taxon>
        <taxon>fabids</taxon>
        <taxon>Fagales</taxon>
        <taxon>Myricaceae</taxon>
        <taxon>Morella</taxon>
    </lineage>
</organism>
<evidence type="ECO:0000256" key="1">
    <source>
        <dbReference type="SAM" id="MobiDB-lite"/>
    </source>
</evidence>
<dbReference type="PANTHER" id="PTHR31659">
    <property type="entry name" value="PROTEIN: UPF0503-LIKE PROTEIN, PUTATIVE (DUF740)-RELATED"/>
    <property type="match status" value="1"/>
</dbReference>
<protein>
    <submittedName>
        <fullName evidence="2">Uncharacterized protein</fullName>
    </submittedName>
</protein>
<accession>A0A6A1WKG9</accession>